<accession>A0A3A9JIQ9</accession>
<dbReference type="Pfam" id="PF13692">
    <property type="entry name" value="Glyco_trans_1_4"/>
    <property type="match status" value="1"/>
</dbReference>
<dbReference type="AlphaFoldDB" id="A0A3A9JIQ9"/>
<dbReference type="Gene3D" id="3.40.50.2000">
    <property type="entry name" value="Glycogen Phosphorylase B"/>
    <property type="match status" value="2"/>
</dbReference>
<keyword evidence="1" id="KW-0808">Transferase</keyword>
<dbReference type="InParanoid" id="A0A3A9JIQ9"/>
<proteinExistence type="predicted"/>
<reference evidence="1 4" key="1">
    <citation type="submission" date="2018-09" db="EMBL/GenBank/DDBJ databases">
        <title>Roseomonas sp. nov., isolated from feces of Tibetan antelopes in the Qinghai-Tibet plateau, China.</title>
        <authorList>
            <person name="Tian Z."/>
        </authorList>
    </citation>
    <scope>NUCLEOTIDE SEQUENCE [LARGE SCALE GENOMIC DNA]</scope>
    <source>
        <strain evidence="2 3">Z23</strain>
        <strain evidence="1 4">Z24</strain>
    </source>
</reference>
<dbReference type="SUPFAM" id="SSF53756">
    <property type="entry name" value="UDP-Glycosyltransferase/glycogen phosphorylase"/>
    <property type="match status" value="1"/>
</dbReference>
<sequence length="343" mass="36788">MRIAQVMAGAQTGGAEAFYERLTVALHKAGEDVLPVIRKDSARAARLAVHGLVPVQLGFGGPLDMLTRPRLSLLLRQERPQVAVAWMNRAARHMPTGDWTLVGRLGGYYDLKYYRRCDHLIGNTRDLVGWMVRQGWPAERAHYLPNFTDDFAGVLPAELGLTESAPKLVALGRLHRNKGFDTLLRALALLPGAELAIGGEGPERAALEKLAAELGVAPRVRFLGWRQDAGALLAGCDVFVCSSRHEPLGNVVLEAWSASRPVVAVAAQGPAELIQDGRTGLLVPQASPEALAQAVAGLLADPARAAALGAAGRAAWEAEFAEAPVLTRWQDMLHRLAPTTGRA</sequence>
<dbReference type="RefSeq" id="WP_120637444.1">
    <property type="nucleotide sequence ID" value="NZ_RAQU01000023.1"/>
</dbReference>
<protein>
    <submittedName>
        <fullName evidence="1">Glycosyltransferase</fullName>
    </submittedName>
</protein>
<evidence type="ECO:0000313" key="3">
    <source>
        <dbReference type="Proteomes" id="UP000274097"/>
    </source>
</evidence>
<dbReference type="FunCoup" id="A0A3A9JIQ9">
    <property type="interactions" value="76"/>
</dbReference>
<dbReference type="PANTHER" id="PTHR12526">
    <property type="entry name" value="GLYCOSYLTRANSFERASE"/>
    <property type="match status" value="1"/>
</dbReference>
<keyword evidence="3" id="KW-1185">Reference proteome</keyword>
<dbReference type="OrthoDB" id="529131at2"/>
<dbReference type="CDD" id="cd03811">
    <property type="entry name" value="GT4_GT28_WabH-like"/>
    <property type="match status" value="1"/>
</dbReference>
<dbReference type="EMBL" id="RAQU01000023">
    <property type="protein sequence ID" value="RKK05121.1"/>
    <property type="molecule type" value="Genomic_DNA"/>
</dbReference>
<dbReference type="Proteomes" id="UP000278036">
    <property type="component" value="Unassembled WGS sequence"/>
</dbReference>
<dbReference type="GO" id="GO:0016757">
    <property type="term" value="F:glycosyltransferase activity"/>
    <property type="evidence" value="ECO:0007669"/>
    <property type="project" value="TreeGrafter"/>
</dbReference>
<evidence type="ECO:0000313" key="1">
    <source>
        <dbReference type="EMBL" id="RKK05121.1"/>
    </source>
</evidence>
<dbReference type="PANTHER" id="PTHR12526:SF635">
    <property type="entry name" value="GLYCOSYL TRANSFERASE GROUP 1"/>
    <property type="match status" value="1"/>
</dbReference>
<dbReference type="Proteomes" id="UP000274097">
    <property type="component" value="Unassembled WGS sequence"/>
</dbReference>
<dbReference type="EMBL" id="RFLX01000009">
    <property type="protein sequence ID" value="RMI20947.1"/>
    <property type="molecule type" value="Genomic_DNA"/>
</dbReference>
<organism evidence="1 4">
    <name type="scientific">Teichococcus wenyumeiae</name>
    <dbReference type="NCBI Taxonomy" id="2478470"/>
    <lineage>
        <taxon>Bacteria</taxon>
        <taxon>Pseudomonadati</taxon>
        <taxon>Pseudomonadota</taxon>
        <taxon>Alphaproteobacteria</taxon>
        <taxon>Acetobacterales</taxon>
        <taxon>Roseomonadaceae</taxon>
        <taxon>Roseomonas</taxon>
    </lineage>
</organism>
<evidence type="ECO:0000313" key="4">
    <source>
        <dbReference type="Proteomes" id="UP000278036"/>
    </source>
</evidence>
<evidence type="ECO:0000313" key="2">
    <source>
        <dbReference type="EMBL" id="RMI20947.1"/>
    </source>
</evidence>
<gene>
    <name evidence="1" type="ORF">D6Z83_06105</name>
    <name evidence="2" type="ORF">EBE87_14160</name>
</gene>
<name>A0A3A9JIQ9_9PROT</name>
<comment type="caution">
    <text evidence="1">The sequence shown here is derived from an EMBL/GenBank/DDBJ whole genome shotgun (WGS) entry which is preliminary data.</text>
</comment>